<sequence>MRKQELEKLRDPDQLGINPEYREDKYGTYSTGVFKYKGMYVLVTKDNDKWYLSVSAKYPLGYQQIKEVRYLFLPNDMEVAQIFPPREEFVNLHTTCYHLFEL</sequence>
<evidence type="ECO:0000313" key="2">
    <source>
        <dbReference type="EMBL" id="MCJ2381280.1"/>
    </source>
</evidence>
<dbReference type="Pfam" id="PF24746">
    <property type="entry name" value="DUF7694"/>
    <property type="match status" value="1"/>
</dbReference>
<dbReference type="Proteomes" id="UP001165444">
    <property type="component" value="Unassembled WGS sequence"/>
</dbReference>
<evidence type="ECO:0000259" key="1">
    <source>
        <dbReference type="Pfam" id="PF24746"/>
    </source>
</evidence>
<dbReference type="EMBL" id="JAKZMM010000030">
    <property type="protein sequence ID" value="MCJ2381280.1"/>
    <property type="molecule type" value="Genomic_DNA"/>
</dbReference>
<dbReference type="RefSeq" id="WP_243325577.1">
    <property type="nucleotide sequence ID" value="NZ_JAKZMM010000030.1"/>
</dbReference>
<evidence type="ECO:0000313" key="3">
    <source>
        <dbReference type="Proteomes" id="UP001165444"/>
    </source>
</evidence>
<protein>
    <recommendedName>
        <fullName evidence="1">DUF7694 domain-containing protein</fullName>
    </recommendedName>
</protein>
<name>A0ABT0C2Y6_9BACT</name>
<gene>
    <name evidence="2" type="ORF">MUN53_11775</name>
</gene>
<proteinExistence type="predicted"/>
<dbReference type="InterPro" id="IPR056111">
    <property type="entry name" value="DUF7694"/>
</dbReference>
<comment type="caution">
    <text evidence="2">The sequence shown here is derived from an EMBL/GenBank/DDBJ whole genome shotgun (WGS) entry which is preliminary data.</text>
</comment>
<keyword evidence="3" id="KW-1185">Reference proteome</keyword>
<reference evidence="2 3" key="1">
    <citation type="submission" date="2022-03" db="EMBL/GenBank/DDBJ databases">
        <title>Parabacteroides sp. nov. isolated from swine feces.</title>
        <authorList>
            <person name="Bak J.E."/>
        </authorList>
    </citation>
    <scope>NUCLEOTIDE SEQUENCE [LARGE SCALE GENOMIC DNA]</scope>
    <source>
        <strain evidence="2 3">AGMB00274</strain>
    </source>
</reference>
<accession>A0ABT0C2Y6</accession>
<feature type="domain" description="DUF7694" evidence="1">
    <location>
        <begin position="43"/>
        <end position="102"/>
    </location>
</feature>
<organism evidence="2 3">
    <name type="scientific">Parabacteroides faecalis</name>
    <dbReference type="NCBI Taxonomy" id="2924040"/>
    <lineage>
        <taxon>Bacteria</taxon>
        <taxon>Pseudomonadati</taxon>
        <taxon>Bacteroidota</taxon>
        <taxon>Bacteroidia</taxon>
        <taxon>Bacteroidales</taxon>
        <taxon>Tannerellaceae</taxon>
        <taxon>Parabacteroides</taxon>
    </lineage>
</organism>